<dbReference type="GO" id="GO:0015562">
    <property type="term" value="F:efflux transmembrane transporter activity"/>
    <property type="evidence" value="ECO:0007669"/>
    <property type="project" value="InterPro"/>
</dbReference>
<dbReference type="EMBL" id="FQUC01000009">
    <property type="protein sequence ID" value="SHF69195.1"/>
    <property type="molecule type" value="Genomic_DNA"/>
</dbReference>
<name>A0A1M5DQK7_9BACT</name>
<dbReference type="AlphaFoldDB" id="A0A1M5DQK7"/>
<dbReference type="GO" id="GO:0009279">
    <property type="term" value="C:cell outer membrane"/>
    <property type="evidence" value="ECO:0007669"/>
    <property type="project" value="UniProtKB-SubCell"/>
</dbReference>
<dbReference type="GO" id="GO:1990281">
    <property type="term" value="C:efflux pump complex"/>
    <property type="evidence" value="ECO:0007669"/>
    <property type="project" value="TreeGrafter"/>
</dbReference>
<accession>A0A1M5DQK7</accession>
<keyword evidence="6" id="KW-0472">Membrane</keyword>
<dbReference type="GO" id="GO:0015288">
    <property type="term" value="F:porin activity"/>
    <property type="evidence" value="ECO:0007669"/>
    <property type="project" value="TreeGrafter"/>
</dbReference>
<proteinExistence type="inferred from homology"/>
<dbReference type="InterPro" id="IPR051906">
    <property type="entry name" value="TolC-like"/>
</dbReference>
<comment type="similarity">
    <text evidence="2">Belongs to the outer membrane factor (OMF) (TC 1.B.17) family.</text>
</comment>
<dbReference type="Pfam" id="PF02321">
    <property type="entry name" value="OEP"/>
    <property type="match status" value="1"/>
</dbReference>
<dbReference type="STRING" id="1346286.SAMN05444362_10922"/>
<evidence type="ECO:0000256" key="4">
    <source>
        <dbReference type="ARBA" id="ARBA00022452"/>
    </source>
</evidence>
<keyword evidence="3" id="KW-0813">Transport</keyword>
<keyword evidence="9" id="KW-1185">Reference proteome</keyword>
<reference evidence="9" key="1">
    <citation type="submission" date="2016-11" db="EMBL/GenBank/DDBJ databases">
        <authorList>
            <person name="Varghese N."/>
            <person name="Submissions S."/>
        </authorList>
    </citation>
    <scope>NUCLEOTIDE SEQUENCE [LARGE SCALE GENOMIC DNA]</scope>
    <source>
        <strain evidence="9">DSM 27370</strain>
    </source>
</reference>
<dbReference type="SUPFAM" id="SSF56954">
    <property type="entry name" value="Outer membrane efflux proteins (OEP)"/>
    <property type="match status" value="1"/>
</dbReference>
<evidence type="ECO:0000313" key="8">
    <source>
        <dbReference type="EMBL" id="SHF69195.1"/>
    </source>
</evidence>
<evidence type="ECO:0000256" key="6">
    <source>
        <dbReference type="ARBA" id="ARBA00023136"/>
    </source>
</evidence>
<sequence length="439" mass="50541">MTKKVFILIVPVIWLTVISSVKAQATYKLTVPELFEKGLEYSLSIKSSELKVQISGDRLALAKNKLLPDIQVVGQFGYVGTSTILDRDLSFMKHPEAPDWRQNYQVVATQPLYQGGRIKGNIEKSELDEEVARLSLEKDKSGLKLWLVGKYLDLYDLYRQQDVYQHNIKEAGKRLQDIRKMREEGMITTNDVLRSEIQLSNYELLLKESRNNIILVSQQLAIVMAMDEDLLFEPDSTFLQEKEDMTVTLEEYIQSAYENYPDIKISRTNIDLARNNMKLTKADLLPALSLQFGNTFQRPIPNTSPVQDYYLNSWGLTLNLSYRISSLFDRKHSLSSAKTQINLQELAEDQQKQNIRTSVKAAYLKHQEALDKVKVLEHSLKQADENYRIVHKKYFNQLSILTDLLDANTVQLNAELQLTAARTNVIYTYYQLLEISGKL</sequence>
<dbReference type="Proteomes" id="UP000184480">
    <property type="component" value="Unassembled WGS sequence"/>
</dbReference>
<evidence type="ECO:0000256" key="7">
    <source>
        <dbReference type="ARBA" id="ARBA00023237"/>
    </source>
</evidence>
<gene>
    <name evidence="8" type="ORF">SAMN05444362_10922</name>
</gene>
<protein>
    <submittedName>
        <fullName evidence="8">Outer membrane protein TolC</fullName>
    </submittedName>
</protein>
<evidence type="ECO:0000256" key="2">
    <source>
        <dbReference type="ARBA" id="ARBA00007613"/>
    </source>
</evidence>
<dbReference type="Gene3D" id="1.20.1600.10">
    <property type="entry name" value="Outer membrane efflux proteins (OEP)"/>
    <property type="match status" value="1"/>
</dbReference>
<evidence type="ECO:0000313" key="9">
    <source>
        <dbReference type="Proteomes" id="UP000184480"/>
    </source>
</evidence>
<dbReference type="InterPro" id="IPR003423">
    <property type="entry name" value="OMP_efflux"/>
</dbReference>
<comment type="subcellular location">
    <subcellularLocation>
        <location evidence="1">Cell outer membrane</location>
    </subcellularLocation>
</comment>
<evidence type="ECO:0000256" key="5">
    <source>
        <dbReference type="ARBA" id="ARBA00022692"/>
    </source>
</evidence>
<dbReference type="RefSeq" id="WP_062179704.1">
    <property type="nucleotide sequence ID" value="NZ_BBXL01000008.1"/>
</dbReference>
<keyword evidence="7" id="KW-0998">Cell outer membrane</keyword>
<keyword evidence="5" id="KW-0812">Transmembrane</keyword>
<dbReference type="PANTHER" id="PTHR30026:SF23">
    <property type="entry name" value="TO APRF-PUTATIVE OUTER MEMBRANE EFFLUX PROTEIN OR SECRETED ALKALINE PHOSPHATASE-RELATED"/>
    <property type="match status" value="1"/>
</dbReference>
<keyword evidence="4" id="KW-1134">Transmembrane beta strand</keyword>
<dbReference type="PANTHER" id="PTHR30026">
    <property type="entry name" value="OUTER MEMBRANE PROTEIN TOLC"/>
    <property type="match status" value="1"/>
</dbReference>
<dbReference type="OrthoDB" id="916581at2"/>
<organism evidence="8 9">
    <name type="scientific">Dysgonomonas macrotermitis</name>
    <dbReference type="NCBI Taxonomy" id="1346286"/>
    <lineage>
        <taxon>Bacteria</taxon>
        <taxon>Pseudomonadati</taxon>
        <taxon>Bacteroidota</taxon>
        <taxon>Bacteroidia</taxon>
        <taxon>Bacteroidales</taxon>
        <taxon>Dysgonomonadaceae</taxon>
        <taxon>Dysgonomonas</taxon>
    </lineage>
</organism>
<evidence type="ECO:0000256" key="3">
    <source>
        <dbReference type="ARBA" id="ARBA00022448"/>
    </source>
</evidence>
<evidence type="ECO:0000256" key="1">
    <source>
        <dbReference type="ARBA" id="ARBA00004442"/>
    </source>
</evidence>